<comment type="similarity">
    <text evidence="2 9">Belongs to the Mediator complex subunit 16 family.</text>
</comment>
<evidence type="ECO:0000256" key="5">
    <source>
        <dbReference type="ARBA" id="ARBA00023159"/>
    </source>
</evidence>
<comment type="subunit">
    <text evidence="9">Component of the Mediator complex.</text>
</comment>
<dbReference type="InterPro" id="IPR021665">
    <property type="entry name" value="Mediator_Med16_N"/>
</dbReference>
<evidence type="ECO:0000256" key="8">
    <source>
        <dbReference type="ARBA" id="ARBA00032015"/>
    </source>
</evidence>
<evidence type="ECO:0000256" key="4">
    <source>
        <dbReference type="ARBA" id="ARBA00023015"/>
    </source>
</evidence>
<keyword evidence="4 9" id="KW-0805">Transcription regulation</keyword>
<evidence type="ECO:0000256" key="1">
    <source>
        <dbReference type="ARBA" id="ARBA00004123"/>
    </source>
</evidence>
<keyword evidence="13" id="KW-1185">Reference proteome</keyword>
<keyword evidence="5 9" id="KW-0010">Activator</keyword>
<proteinExistence type="inferred from homology"/>
<dbReference type="PANTHER" id="PTHR13224">
    <property type="entry name" value="THYROID HORMONE RECEPTOR-ASSOCIATED PROTEIN-RELATED"/>
    <property type="match status" value="1"/>
</dbReference>
<evidence type="ECO:0000256" key="9">
    <source>
        <dbReference type="RuleBase" id="RU364149"/>
    </source>
</evidence>
<evidence type="ECO:0000259" key="11">
    <source>
        <dbReference type="Pfam" id="PF20719"/>
    </source>
</evidence>
<dbReference type="AlphaFoldDB" id="A0A642UZP8"/>
<comment type="function">
    <text evidence="9">Component of the Mediator complex, a coactivator involved in the regulated transcription of nearly all RNA polymerase II-dependent genes. Mediator functions as a bridge to convey information from gene-specific regulatory proteins to the basal RNA polymerase II transcription machinery. Mediator is recruited to promoters by direct interactions with regulatory proteins and serves as a scaffold for the assembly of a functional preinitiation complex with RNA polymerase II and the general transcription factors.</text>
</comment>
<dbReference type="VEuPathDB" id="FungiDB:TRICI_004948"/>
<evidence type="ECO:0000256" key="7">
    <source>
        <dbReference type="ARBA" id="ARBA00023242"/>
    </source>
</evidence>
<evidence type="ECO:0000313" key="12">
    <source>
        <dbReference type="EMBL" id="KAA8907657.1"/>
    </source>
</evidence>
<dbReference type="OrthoDB" id="4139168at2759"/>
<name>A0A642UZP8_9ASCO</name>
<evidence type="ECO:0000259" key="10">
    <source>
        <dbReference type="Pfam" id="PF11635"/>
    </source>
</evidence>
<dbReference type="Pfam" id="PF11635">
    <property type="entry name" value="Med16_N"/>
    <property type="match status" value="1"/>
</dbReference>
<gene>
    <name evidence="9" type="primary">MED16</name>
    <name evidence="12" type="ORF">TRICI_004948</name>
</gene>
<dbReference type="GO" id="GO:0016592">
    <property type="term" value="C:mediator complex"/>
    <property type="evidence" value="ECO:0007669"/>
    <property type="project" value="InterPro"/>
</dbReference>
<dbReference type="GO" id="GO:0045893">
    <property type="term" value="P:positive regulation of DNA-templated transcription"/>
    <property type="evidence" value="ECO:0007669"/>
    <property type="project" value="TreeGrafter"/>
</dbReference>
<dbReference type="EMBL" id="SWFS01000376">
    <property type="protein sequence ID" value="KAA8907657.1"/>
    <property type="molecule type" value="Genomic_DNA"/>
</dbReference>
<accession>A0A642UZP8</accession>
<keyword evidence="6 9" id="KW-0804">Transcription</keyword>
<dbReference type="InterPro" id="IPR048338">
    <property type="entry name" value="Mediator_Med16"/>
</dbReference>
<evidence type="ECO:0000313" key="13">
    <source>
        <dbReference type="Proteomes" id="UP000761534"/>
    </source>
</evidence>
<dbReference type="SUPFAM" id="SSF82171">
    <property type="entry name" value="DPP6 N-terminal domain-like"/>
    <property type="match status" value="1"/>
</dbReference>
<feature type="domain" description="Mediator complex subunit 16 C-terminal" evidence="11">
    <location>
        <begin position="839"/>
        <end position="931"/>
    </location>
</feature>
<organism evidence="12 13">
    <name type="scientific">Trichomonascus ciferrii</name>
    <dbReference type="NCBI Taxonomy" id="44093"/>
    <lineage>
        <taxon>Eukaryota</taxon>
        <taxon>Fungi</taxon>
        <taxon>Dikarya</taxon>
        <taxon>Ascomycota</taxon>
        <taxon>Saccharomycotina</taxon>
        <taxon>Dipodascomycetes</taxon>
        <taxon>Dipodascales</taxon>
        <taxon>Trichomonascaceae</taxon>
        <taxon>Trichomonascus</taxon>
        <taxon>Trichomonascus ciferrii complex</taxon>
    </lineage>
</organism>
<dbReference type="Proteomes" id="UP000761534">
    <property type="component" value="Unassembled WGS sequence"/>
</dbReference>
<evidence type="ECO:0000256" key="6">
    <source>
        <dbReference type="ARBA" id="ARBA00023163"/>
    </source>
</evidence>
<dbReference type="InterPro" id="IPR048339">
    <property type="entry name" value="Mediator_Med16_C"/>
</dbReference>
<evidence type="ECO:0000256" key="3">
    <source>
        <dbReference type="ARBA" id="ARBA00019614"/>
    </source>
</evidence>
<reference evidence="12" key="1">
    <citation type="journal article" date="2019" name="G3 (Bethesda)">
        <title>Genome Assemblies of Two Rare Opportunistic Yeast Pathogens: Diutina rugosa (syn. Candida rugosa) and Trichomonascus ciferrii (syn. Candida ciferrii).</title>
        <authorList>
            <person name="Mixao V."/>
            <person name="Saus E."/>
            <person name="Hansen A.P."/>
            <person name="Lass-Florl C."/>
            <person name="Gabaldon T."/>
        </authorList>
    </citation>
    <scope>NUCLEOTIDE SEQUENCE</scope>
    <source>
        <strain evidence="12">CBS 4856</strain>
    </source>
</reference>
<protein>
    <recommendedName>
        <fullName evidence="3 9">Mediator of RNA polymerase II transcription subunit 16</fullName>
    </recommendedName>
    <alternativeName>
        <fullName evidence="8 9">Mediator complex subunit 16</fullName>
    </alternativeName>
</protein>
<feature type="domain" description="Mediator complex subunit Med16 N-terminal" evidence="10">
    <location>
        <begin position="152"/>
        <end position="482"/>
    </location>
</feature>
<comment type="subcellular location">
    <subcellularLocation>
        <location evidence="1 9">Nucleus</location>
    </subcellularLocation>
</comment>
<comment type="caution">
    <text evidence="12">The sequence shown here is derived from an EMBL/GenBank/DDBJ whole genome shotgun (WGS) entry which is preliminary data.</text>
</comment>
<dbReference type="Pfam" id="PF20719">
    <property type="entry name" value="Med16_C"/>
    <property type="match status" value="1"/>
</dbReference>
<evidence type="ECO:0000256" key="2">
    <source>
        <dbReference type="ARBA" id="ARBA00006543"/>
    </source>
</evidence>
<keyword evidence="7 9" id="KW-0539">Nucleus</keyword>
<sequence>MTVNESDVRARIACLQRTGCNKTIAWSRSGSIAYVYGPTVRVRHLVTKDGKTPSLSTAMTLGATGNDNGNGGGLTNGSTSTPATEGVNDAGSLHPMVHVSWSPNGSDVACVDSQGDISIYSSSGNHPNGLMTCLLNRKPGQTSSEVSTYELNAIVGFKWLDADKALLIPSPAMVNSNSGDANSAPTASFATYGVSQAKHCGPFTTHNQKNACVAISRKGLIRLIFQVPSESSYYEVSTQLYDAAPNTNIDLISHASFKSTRDNSLLLATYSTDSSNLKLYSVSIDWPTIKQSNNNGQQGASRPELASISVKPLLKTSIAPPKDENNTNPTNDPKYLTHLFLVPTLPQVNKSQHQPPPTDTSDHELFAIFASTNGSIVQNYHISHRPMSLHPSFYSLSVRRRDSVGSADDTEASLVLFNSYTTDYPILTIGTACQDTFMYTFQVNGQVDVEKRPYNLPLHQQHQQQQRAGIVSLSDAGYVYPELPPDALITDICMSPNMVSYVHFSRGADKDLDIKFMSYPKDYRERENFVRSVVGLALRVSVSCFSSYFMDDICFVTKSEAASIAEKYGQGLADRFIYMVLQESYRSNNFTVNIPKDYQTEKIFVNPSLQRLLSIQLAMGTQLGFKRDCMSRVGWSILNLRLMSFAITFTLRAISPRGQQNSGAAGGGAPVLGPYDFEARAQHIQSLTGLLRWLTDFLSYICQELYLTSLERDPQGLFKERRESVAFAALLGRIPRALLLYCLRGIRGLEQMAAKFSEQENNPIGGYVHSAYRSLRETIQMSPVSLSSFEKMVSDIDNSMKNSNPPSNETLEFEQNLIFKAVIPPEFTPICLRILQVFSQNLKPEINMPVLYFYDVSWLGLDPPSENESENRLMSETDVLRKTVLPNSLDKVRRKCSRCGGTSTWDDQKTVVSTHWTVAFQRNCLCGGSWYRG</sequence>
<dbReference type="PANTHER" id="PTHR13224:SF6">
    <property type="entry name" value="MEDIATOR OF RNA POLYMERASE II TRANSCRIPTION SUBUNIT 16"/>
    <property type="match status" value="1"/>
</dbReference>